<name>A0ABS5Y6R8_9CYAN</name>
<dbReference type="InterPro" id="IPR007890">
    <property type="entry name" value="CHASE2"/>
</dbReference>
<dbReference type="EMBL" id="JADOER010000013">
    <property type="protein sequence ID" value="MBT9313522.1"/>
    <property type="molecule type" value="Genomic_DNA"/>
</dbReference>
<feature type="transmembrane region" description="Helical" evidence="1">
    <location>
        <begin position="339"/>
        <end position="357"/>
    </location>
</feature>
<keyword evidence="5" id="KW-1185">Reference proteome</keyword>
<evidence type="ECO:0000259" key="3">
    <source>
        <dbReference type="PROSITE" id="PS50887"/>
    </source>
</evidence>
<dbReference type="InterPro" id="IPR029787">
    <property type="entry name" value="Nucleotide_cyclase"/>
</dbReference>
<dbReference type="SMART" id="SM00052">
    <property type="entry name" value="EAL"/>
    <property type="match status" value="1"/>
</dbReference>
<dbReference type="InterPro" id="IPR043128">
    <property type="entry name" value="Rev_trsase/Diguanyl_cyclase"/>
</dbReference>
<evidence type="ECO:0000259" key="2">
    <source>
        <dbReference type="PROSITE" id="PS50883"/>
    </source>
</evidence>
<dbReference type="Gene3D" id="3.20.20.450">
    <property type="entry name" value="EAL domain"/>
    <property type="match status" value="1"/>
</dbReference>
<dbReference type="SUPFAM" id="SSF141868">
    <property type="entry name" value="EAL domain-like"/>
    <property type="match status" value="1"/>
</dbReference>
<dbReference type="InterPro" id="IPR050706">
    <property type="entry name" value="Cyclic-di-GMP_PDE-like"/>
</dbReference>
<keyword evidence="1" id="KW-0812">Transmembrane</keyword>
<dbReference type="PROSITE" id="PS50887">
    <property type="entry name" value="GGDEF"/>
    <property type="match status" value="1"/>
</dbReference>
<keyword evidence="1" id="KW-1133">Transmembrane helix</keyword>
<dbReference type="SMART" id="SM01080">
    <property type="entry name" value="CHASE2"/>
    <property type="match status" value="1"/>
</dbReference>
<feature type="domain" description="EAL" evidence="2">
    <location>
        <begin position="589"/>
        <end position="846"/>
    </location>
</feature>
<dbReference type="SUPFAM" id="SSF55073">
    <property type="entry name" value="Nucleotide cyclase"/>
    <property type="match status" value="1"/>
</dbReference>
<organism evidence="4 5">
    <name type="scientific">Leptothoe kymatousa TAU-MAC 1615</name>
    <dbReference type="NCBI Taxonomy" id="2364775"/>
    <lineage>
        <taxon>Bacteria</taxon>
        <taxon>Bacillati</taxon>
        <taxon>Cyanobacteriota</taxon>
        <taxon>Cyanophyceae</taxon>
        <taxon>Nodosilineales</taxon>
        <taxon>Cymatolegaceae</taxon>
        <taxon>Leptothoe</taxon>
        <taxon>Leptothoe kymatousa</taxon>
    </lineage>
</organism>
<dbReference type="PROSITE" id="PS50883">
    <property type="entry name" value="EAL"/>
    <property type="match status" value="1"/>
</dbReference>
<gene>
    <name evidence="4" type="ORF">IXB28_15010</name>
</gene>
<evidence type="ECO:0000313" key="5">
    <source>
        <dbReference type="Proteomes" id="UP001196661"/>
    </source>
</evidence>
<comment type="caution">
    <text evidence="4">The sequence shown here is derived from an EMBL/GenBank/DDBJ whole genome shotgun (WGS) entry which is preliminary data.</text>
</comment>
<dbReference type="SMART" id="SM00267">
    <property type="entry name" value="GGDEF"/>
    <property type="match status" value="1"/>
</dbReference>
<dbReference type="InterPro" id="IPR035919">
    <property type="entry name" value="EAL_sf"/>
</dbReference>
<dbReference type="Proteomes" id="UP001196661">
    <property type="component" value="Unassembled WGS sequence"/>
</dbReference>
<dbReference type="Pfam" id="PF00563">
    <property type="entry name" value="EAL"/>
    <property type="match status" value="1"/>
</dbReference>
<dbReference type="InterPro" id="IPR001633">
    <property type="entry name" value="EAL_dom"/>
</dbReference>
<keyword evidence="1" id="KW-0472">Membrane</keyword>
<sequence length="854" mass="96292">MSLVLLKKIYLAAKVPFKAYPFAKGRRQWPLLLIACVVTGTMVGMRQLGLSQPLELAIYDWFLRSHRAIAPDPRILIVEITESDIQRHQTWPFSDELIGRLLSQLQQHHPAAVGLDLYRDFHHPPGEKLLKQQLQRTNVISIEKLGGPDTYHVPAPKGVPRDQIGFNDFVVDPDGIVRRNFLFATVGEIEYYSLSLRLSQLYLAKKHPEISPELEISSNAVSLGNTEFKRLRANAGAYQGIDNGGYQLLLRYRTPHLPAQRISISDILDNNFDPAWINNKIVLIGTTALSEKDYFYTPYGSSEANQLVMPGVVVHAHLTSQIISATLGERSLYRFWPDFIEIIWIGLWALAGSILIYRFDRPRILSAISLVSVCSISIIALFSLTQGIWIPCAMPLLSFSMAGTIALVYKEFYRSFFDELTGLSNRTFFMRNLEKLLKGKQAQAEINIAVLFIDIDQFTLINENFGRAAGDELLRIITARLRASLPSKSKLAKLDGDDFVVVLKQCPNLKLASQLADRMQENISRPITFKRQNLRLTASIGIAMSEAGSHKQAEAIVRDAQMAMYRAKSMGKACYEIFSAQMRTQSATLFSLNSDLPQAIEQNQLRLHYQPLIHLESGKIQGFEALVRWQHPKKGLIYPGDFIPLAEENGLIVPLGYWVLKEACRQNQLWNQAYPQATTPLFISVNLSGRQFRDPHLIENIQKIIEDVDLLPHSLKLELTESVVMDDVEVSVNGLLSLKKINIKVGIDDFGTGYSSLSYLHRFPVDTLKVDRSFVMRMHDASDNEAIVKTIISLSHSLQMDVIAEGIETAAQAEKLKTWNCEYGQGYFFSRPVPSEKAEALLANPPHWAYPQDA</sequence>
<dbReference type="Pfam" id="PF05226">
    <property type="entry name" value="CHASE2"/>
    <property type="match status" value="1"/>
</dbReference>
<dbReference type="PANTHER" id="PTHR33121">
    <property type="entry name" value="CYCLIC DI-GMP PHOSPHODIESTERASE PDEF"/>
    <property type="match status" value="1"/>
</dbReference>
<accession>A0ABS5Y6R8</accession>
<protein>
    <submittedName>
        <fullName evidence="4">EAL domain-containing protein</fullName>
    </submittedName>
</protein>
<dbReference type="CDD" id="cd01949">
    <property type="entry name" value="GGDEF"/>
    <property type="match status" value="1"/>
</dbReference>
<proteinExistence type="predicted"/>
<dbReference type="NCBIfam" id="TIGR00254">
    <property type="entry name" value="GGDEF"/>
    <property type="match status" value="1"/>
</dbReference>
<feature type="transmembrane region" description="Helical" evidence="1">
    <location>
        <begin position="364"/>
        <end position="382"/>
    </location>
</feature>
<feature type="domain" description="GGDEF" evidence="3">
    <location>
        <begin position="446"/>
        <end position="580"/>
    </location>
</feature>
<dbReference type="Pfam" id="PF00990">
    <property type="entry name" value="GGDEF"/>
    <property type="match status" value="1"/>
</dbReference>
<reference evidence="4 5" key="1">
    <citation type="journal article" date="2021" name="Mar. Drugs">
        <title>Genome Reduction and Secondary Metabolism of the Marine Sponge-Associated Cyanobacterium Leptothoe.</title>
        <authorList>
            <person name="Konstantinou D."/>
            <person name="Popin R.V."/>
            <person name="Fewer D.P."/>
            <person name="Sivonen K."/>
            <person name="Gkelis S."/>
        </authorList>
    </citation>
    <scope>NUCLEOTIDE SEQUENCE [LARGE SCALE GENOMIC DNA]</scope>
    <source>
        <strain evidence="4 5">TAU-MAC 1615</strain>
    </source>
</reference>
<dbReference type="CDD" id="cd01948">
    <property type="entry name" value="EAL"/>
    <property type="match status" value="1"/>
</dbReference>
<dbReference type="PANTHER" id="PTHR33121:SF70">
    <property type="entry name" value="SIGNALING PROTEIN YKOW"/>
    <property type="match status" value="1"/>
</dbReference>
<evidence type="ECO:0000313" key="4">
    <source>
        <dbReference type="EMBL" id="MBT9313522.1"/>
    </source>
</evidence>
<dbReference type="Gene3D" id="3.30.70.270">
    <property type="match status" value="1"/>
</dbReference>
<evidence type="ECO:0000256" key="1">
    <source>
        <dbReference type="SAM" id="Phobius"/>
    </source>
</evidence>
<dbReference type="InterPro" id="IPR000160">
    <property type="entry name" value="GGDEF_dom"/>
</dbReference>